<protein>
    <submittedName>
        <fullName evidence="1">Anti-sigma factor antagonist</fullName>
    </submittedName>
</protein>
<dbReference type="Gene3D" id="3.30.750.24">
    <property type="entry name" value="STAS domain"/>
    <property type="match status" value="1"/>
</dbReference>
<dbReference type="Pfam" id="PF13466">
    <property type="entry name" value="STAS_2"/>
    <property type="match status" value="1"/>
</dbReference>
<dbReference type="STRING" id="325777.GW15_0208645"/>
<reference evidence="1 2" key="1">
    <citation type="submission" date="2014-09" db="EMBL/GenBank/DDBJ databases">
        <title>A draft genome sequence for Xanthomonas axonopodis pv. vasculorum NCPPB 900.</title>
        <authorList>
            <person name="Harrison J."/>
            <person name="Studholme D.J."/>
        </authorList>
    </citation>
    <scope>NUCLEOTIDE SEQUENCE [LARGE SCALE GENOMIC DNA]</scope>
    <source>
        <strain evidence="1 2">NCPPB 900</strain>
    </source>
</reference>
<dbReference type="RefSeq" id="WP_042822280.1">
    <property type="nucleotide sequence ID" value="NZ_CP053649.1"/>
</dbReference>
<dbReference type="InterPro" id="IPR058548">
    <property type="entry name" value="MlaB-like_STAS"/>
</dbReference>
<name>A0A098Q0Q9_9XANT</name>
<accession>A0A098Q0Q9</accession>
<gene>
    <name evidence="1" type="ORF">GW15_0208645</name>
</gene>
<comment type="caution">
    <text evidence="1">The sequence shown here is derived from an EMBL/GenBank/DDBJ whole genome shotgun (WGS) entry which is preliminary data.</text>
</comment>
<dbReference type="SUPFAM" id="SSF52091">
    <property type="entry name" value="SpoIIaa-like"/>
    <property type="match status" value="1"/>
</dbReference>
<evidence type="ECO:0000313" key="1">
    <source>
        <dbReference type="EMBL" id="KGE52423.1"/>
    </source>
</evidence>
<dbReference type="Proteomes" id="UP000028012">
    <property type="component" value="Unassembled WGS sequence"/>
</dbReference>
<organism evidence="1 2">
    <name type="scientific">Xanthomonas axonopodis pv. vasculorum</name>
    <dbReference type="NCBI Taxonomy" id="325777"/>
    <lineage>
        <taxon>Bacteria</taxon>
        <taxon>Pseudomonadati</taxon>
        <taxon>Pseudomonadota</taxon>
        <taxon>Gammaproteobacteria</taxon>
        <taxon>Lysobacterales</taxon>
        <taxon>Lysobacteraceae</taxon>
        <taxon>Xanthomonas</taxon>
    </lineage>
</organism>
<evidence type="ECO:0000313" key="2">
    <source>
        <dbReference type="Proteomes" id="UP000028012"/>
    </source>
</evidence>
<dbReference type="PROSITE" id="PS50801">
    <property type="entry name" value="STAS"/>
    <property type="match status" value="1"/>
</dbReference>
<dbReference type="InterPro" id="IPR036513">
    <property type="entry name" value="STAS_dom_sf"/>
</dbReference>
<sequence>MSTVTLGEDLGIETSADLKQKLAGFLTQDGDLVLDAGEVRRIHTASVQLLCAFVQSRRQAGLHTGFDGCNDTFRDAARLLGVTDALGLPASNDNLKSVENAA</sequence>
<dbReference type="GeneID" id="58003483"/>
<dbReference type="eggNOG" id="COG1366">
    <property type="taxonomic scope" value="Bacteria"/>
</dbReference>
<proteinExistence type="predicted"/>
<dbReference type="InterPro" id="IPR002645">
    <property type="entry name" value="STAS_dom"/>
</dbReference>
<dbReference type="HOGENOM" id="CLU_2319399_0_0_6"/>
<dbReference type="EMBL" id="JPHD02000066">
    <property type="protein sequence ID" value="KGE52423.1"/>
    <property type="molecule type" value="Genomic_DNA"/>
</dbReference>
<dbReference type="AlphaFoldDB" id="A0A098Q0Q9"/>